<proteinExistence type="predicted"/>
<dbReference type="PANTHER" id="PTHR34591">
    <property type="entry name" value="OS03G0653100 PROTEIN-RELATED"/>
    <property type="match status" value="1"/>
</dbReference>
<dbReference type="PANTHER" id="PTHR34591:SF21">
    <property type="entry name" value="F-BOX DOMAIN CONTAINING PROTEIN, EXPRESSED"/>
    <property type="match status" value="1"/>
</dbReference>
<reference evidence="2" key="2">
    <citation type="submission" date="2013-12" db="EMBL/GenBank/DDBJ databases">
        <authorList>
            <person name="Yu Y."/>
            <person name="Lee S."/>
            <person name="de Baynast K."/>
            <person name="Wissotski M."/>
            <person name="Liu L."/>
            <person name="Talag J."/>
            <person name="Goicoechea J."/>
            <person name="Angelova A."/>
            <person name="Jetty R."/>
            <person name="Kudrna D."/>
            <person name="Golser W."/>
            <person name="Rivera L."/>
            <person name="Zhang J."/>
            <person name="Wing R."/>
        </authorList>
    </citation>
    <scope>NUCLEOTIDE SEQUENCE</scope>
</reference>
<reference evidence="1 2" key="1">
    <citation type="submission" date="2012-08" db="EMBL/GenBank/DDBJ databases">
        <title>Oryza genome evolution.</title>
        <authorList>
            <person name="Wing R.A."/>
        </authorList>
    </citation>
    <scope>NUCLEOTIDE SEQUENCE</scope>
</reference>
<evidence type="ECO:0000313" key="2">
    <source>
        <dbReference type="Proteomes" id="UP000032180"/>
    </source>
</evidence>
<organism evidence="1 2">
    <name type="scientific">Leersia perrieri</name>
    <dbReference type="NCBI Taxonomy" id="77586"/>
    <lineage>
        <taxon>Eukaryota</taxon>
        <taxon>Viridiplantae</taxon>
        <taxon>Streptophyta</taxon>
        <taxon>Embryophyta</taxon>
        <taxon>Tracheophyta</taxon>
        <taxon>Spermatophyta</taxon>
        <taxon>Magnoliopsida</taxon>
        <taxon>Liliopsida</taxon>
        <taxon>Poales</taxon>
        <taxon>Poaceae</taxon>
        <taxon>BOP clade</taxon>
        <taxon>Oryzoideae</taxon>
        <taxon>Oryzeae</taxon>
        <taxon>Oryzinae</taxon>
        <taxon>Leersia</taxon>
    </lineage>
</organism>
<reference evidence="1" key="3">
    <citation type="submission" date="2015-04" db="UniProtKB">
        <authorList>
            <consortium name="EnsemblPlants"/>
        </authorList>
    </citation>
    <scope>IDENTIFICATION</scope>
</reference>
<protein>
    <submittedName>
        <fullName evidence="1">Uncharacterized protein</fullName>
    </submittedName>
</protein>
<dbReference type="EnsemblPlants" id="LPERR11G16860.1">
    <property type="protein sequence ID" value="LPERR11G16860.1"/>
    <property type="gene ID" value="LPERR11G16860"/>
</dbReference>
<dbReference type="HOGENOM" id="CLU_030606_3_0_1"/>
<accession>A0A0D9XUF4</accession>
<dbReference type="eggNOG" id="ENOG502R3XE">
    <property type="taxonomic scope" value="Eukaryota"/>
</dbReference>
<dbReference type="AlphaFoldDB" id="A0A0D9XUF4"/>
<sequence length="167" mass="19544">MVVSLGFIHKWQLPVWILKESAGQMEWILNYQHDLRPVANQIDSIKILGEQINGHWILEEDDVDTSENKDHDWDSDNDDFLAIQVGDDGHDYAYFDILGFHPYKDVIFLELAFRTAAYHLDSSKIQYLGYSCPKCYYHNHTEIYESFVYTPCIIGELHGGYYYHLSS</sequence>
<name>A0A0D9XUF4_9ORYZ</name>
<evidence type="ECO:0000313" key="1">
    <source>
        <dbReference type="EnsemblPlants" id="LPERR11G16860.1"/>
    </source>
</evidence>
<dbReference type="Gramene" id="LPERR11G16860.1">
    <property type="protein sequence ID" value="LPERR11G16860.1"/>
    <property type="gene ID" value="LPERR11G16860"/>
</dbReference>
<dbReference type="Proteomes" id="UP000032180">
    <property type="component" value="Chromosome 11"/>
</dbReference>
<keyword evidence="2" id="KW-1185">Reference proteome</keyword>